<dbReference type="RefSeq" id="WP_076930573.1">
    <property type="nucleotide sequence ID" value="NZ_LT605205.1"/>
</dbReference>
<dbReference type="Proteomes" id="UP000187464">
    <property type="component" value="Chromosome I"/>
</dbReference>
<gene>
    <name evidence="1" type="ORF">PSM36_1752</name>
</gene>
<proteinExistence type="predicted"/>
<organism evidence="1 2">
    <name type="scientific">Proteiniphilum saccharofermentans</name>
    <dbReference type="NCBI Taxonomy" id="1642647"/>
    <lineage>
        <taxon>Bacteria</taxon>
        <taxon>Pseudomonadati</taxon>
        <taxon>Bacteroidota</taxon>
        <taxon>Bacteroidia</taxon>
        <taxon>Bacteroidales</taxon>
        <taxon>Dysgonomonadaceae</taxon>
        <taxon>Proteiniphilum</taxon>
    </lineage>
</organism>
<sequence>MIREIINFTENLIEDIPDIMQWKVQPSKGLHVFIEIDEKGQWINHPLQKGIDFDYYDGKNIEIKLWDDCMKFIEVSDYITMDKVGKFDKKKKIHSCSPFAVAFNFNFNDEDKRNLGIRKWGKGEKPTAEQKKENEALIRLKRIEIIKSRLNDYKKNAKLMFFGDNTQKKKQQNLSDILQKQTFKFDAVIEAFYSQFDKIIEEIQKTDEYQVLIDKDYLRIYLKSVSYEVQREYYFKYFRNEIFNDEKLTVNELGVVGFKNTFANKKPFLQHKTSSLIKGINQRLSREDALVLNKFEKLIKRKVLPNPLPIIVDKRELNKEIVKIFNDEKEPITYRQLLIKLFQKTNEKYFPDYYLFNYTNSKDGLIINDLDFVPSFHFYLNEIINNYTELSGKPSSKTISNLFEVESELNDLFVKYNNNTGKAHGFLMGNYFGDKIESQKSFKGWTVTKETLSSFYKYRESIYDFIYKSRRQSITCGMFDDMVYSAILSDINMDEYKNERHSMFYPVREKINIWFSIYNLFNNNNLIGNDMASKVTELISKMSSVAKGETNLETPEDFAFGAGQIVSYLIDRSASSNKTYAMLEPYLQKNKSNQLQDAIAQTIAIYKHDIGVYKGKFERLASQVLTDESNIEMKPLLKYFLAGCFCPCVVYEKTEKTENENNN</sequence>
<dbReference type="EMBL" id="LT605205">
    <property type="protein sequence ID" value="SCD20570.1"/>
    <property type="molecule type" value="Genomic_DNA"/>
</dbReference>
<evidence type="ECO:0000313" key="2">
    <source>
        <dbReference type="Proteomes" id="UP000187464"/>
    </source>
</evidence>
<dbReference type="AlphaFoldDB" id="A0A1R3T089"/>
<dbReference type="KEGG" id="psac:PSM36_1752"/>
<protein>
    <recommendedName>
        <fullName evidence="3">CRISPR-associated protein Csh1</fullName>
    </recommendedName>
</protein>
<evidence type="ECO:0000313" key="1">
    <source>
        <dbReference type="EMBL" id="SCD20570.1"/>
    </source>
</evidence>
<accession>A0A1R3T089</accession>
<reference evidence="1 2" key="1">
    <citation type="submission" date="2016-08" db="EMBL/GenBank/DDBJ databases">
        <authorList>
            <person name="Seilhamer J.J."/>
        </authorList>
    </citation>
    <scope>NUCLEOTIDE SEQUENCE [LARGE SCALE GENOMIC DNA]</scope>
    <source>
        <strain evidence="1">M3/6</strain>
    </source>
</reference>
<name>A0A1R3T089_9BACT</name>
<dbReference type="STRING" id="1642647.PSM36_1752"/>
<evidence type="ECO:0008006" key="3">
    <source>
        <dbReference type="Google" id="ProtNLM"/>
    </source>
</evidence>
<keyword evidence="2" id="KW-1185">Reference proteome</keyword>